<evidence type="ECO:0000256" key="2">
    <source>
        <dbReference type="ARBA" id="ARBA00022679"/>
    </source>
</evidence>
<reference evidence="6" key="1">
    <citation type="submission" date="2023-03" db="EMBL/GenBank/DDBJ databases">
        <title>Massive genome expansion in bonnet fungi (Mycena s.s.) driven by repeated elements and novel gene families across ecological guilds.</title>
        <authorList>
            <consortium name="Lawrence Berkeley National Laboratory"/>
            <person name="Harder C.B."/>
            <person name="Miyauchi S."/>
            <person name="Viragh M."/>
            <person name="Kuo A."/>
            <person name="Thoen E."/>
            <person name="Andreopoulos B."/>
            <person name="Lu D."/>
            <person name="Skrede I."/>
            <person name="Drula E."/>
            <person name="Henrissat B."/>
            <person name="Morin E."/>
            <person name="Kohler A."/>
            <person name="Barry K."/>
            <person name="LaButti K."/>
            <person name="Morin E."/>
            <person name="Salamov A."/>
            <person name="Lipzen A."/>
            <person name="Mereny Z."/>
            <person name="Hegedus B."/>
            <person name="Baldrian P."/>
            <person name="Stursova M."/>
            <person name="Weitz H."/>
            <person name="Taylor A."/>
            <person name="Grigoriev I.V."/>
            <person name="Nagy L.G."/>
            <person name="Martin F."/>
            <person name="Kauserud H."/>
        </authorList>
    </citation>
    <scope>NUCLEOTIDE SEQUENCE</scope>
    <source>
        <strain evidence="6">CBHHK182m</strain>
    </source>
</reference>
<comment type="similarity">
    <text evidence="1">Belongs to the glycosyltransferase 90 family.</text>
</comment>
<feature type="signal peptide" evidence="4">
    <location>
        <begin position="1"/>
        <end position="19"/>
    </location>
</feature>
<dbReference type="Pfam" id="PF05686">
    <property type="entry name" value="Glyco_transf_90"/>
    <property type="match status" value="1"/>
</dbReference>
<gene>
    <name evidence="6" type="ORF">B0H16DRAFT_1302884</name>
</gene>
<dbReference type="InterPro" id="IPR006598">
    <property type="entry name" value="CAP10"/>
</dbReference>
<organism evidence="6 7">
    <name type="scientific">Mycena metata</name>
    <dbReference type="NCBI Taxonomy" id="1033252"/>
    <lineage>
        <taxon>Eukaryota</taxon>
        <taxon>Fungi</taxon>
        <taxon>Dikarya</taxon>
        <taxon>Basidiomycota</taxon>
        <taxon>Agaricomycotina</taxon>
        <taxon>Agaricomycetes</taxon>
        <taxon>Agaricomycetidae</taxon>
        <taxon>Agaricales</taxon>
        <taxon>Marasmiineae</taxon>
        <taxon>Mycenaceae</taxon>
        <taxon>Mycena</taxon>
    </lineage>
</organism>
<feature type="compositionally biased region" description="Low complexity" evidence="3">
    <location>
        <begin position="22"/>
        <end position="39"/>
    </location>
</feature>
<accession>A0AAD7K010</accession>
<proteinExistence type="inferred from homology"/>
<dbReference type="EMBL" id="JARKIB010000010">
    <property type="protein sequence ID" value="KAJ7775363.1"/>
    <property type="molecule type" value="Genomic_DNA"/>
</dbReference>
<dbReference type="InterPro" id="IPR051091">
    <property type="entry name" value="O-Glucosyltr/Glycosyltrsf_90"/>
</dbReference>
<dbReference type="SMART" id="SM00672">
    <property type="entry name" value="CAP10"/>
    <property type="match status" value="1"/>
</dbReference>
<evidence type="ECO:0000256" key="3">
    <source>
        <dbReference type="SAM" id="MobiDB-lite"/>
    </source>
</evidence>
<dbReference type="Proteomes" id="UP001215598">
    <property type="component" value="Unassembled WGS sequence"/>
</dbReference>
<dbReference type="AlphaFoldDB" id="A0AAD7K010"/>
<protein>
    <submittedName>
        <fullName evidence="6">Glycosyl transferase family 90-domain-containing protein</fullName>
    </submittedName>
</protein>
<feature type="chain" id="PRO_5041909728" evidence="4">
    <location>
        <begin position="20"/>
        <end position="469"/>
    </location>
</feature>
<sequence>MLTAALVVASTILVLILQAHSPTVPSSSTPPNDSTTTLPRPDDAAARARLAVDALLAAQSSTLPEASARYTLRNQRATPPQYDRWFKFAQEKKCLVDNYDQIRRDFEPFYQLAERNPEYFRAMIERASKHVRTGDTAYGSNWLGTLGRFSQSLPNMTFLLNGRDEPRVAFNYRAPDASTTALSPNDSTPFVFQPLDVSRLKLPRFYTNSYEPSVLLATAKPGFTTDFYPMLSMSKISPCFSDILFPIEVSPHTFTGRYAYPDNIEWEDKISKVYWRGMSNGGMIIGQNYHQFARFKLVDIGREHPDLMDVAITRFAETLCEEGCNRDAVRTEYNITDSSQPREDLYKYKYAMDVDGTTFSGRFLGLLRSGSLVFKSTLFEEYFIDWLRPFEHYIPVKADLSDLVQQIRWANDNPAEARLIQQRGMEMAKRVVTDDQNDCYFFAALLEWARLQEMGGEGGRYLARIRNEM</sequence>
<keyword evidence="2 6" id="KW-0808">Transferase</keyword>
<feature type="region of interest" description="Disordered" evidence="3">
    <location>
        <begin position="22"/>
        <end position="41"/>
    </location>
</feature>
<evidence type="ECO:0000259" key="5">
    <source>
        <dbReference type="SMART" id="SM00672"/>
    </source>
</evidence>
<evidence type="ECO:0000313" key="7">
    <source>
        <dbReference type="Proteomes" id="UP001215598"/>
    </source>
</evidence>
<evidence type="ECO:0000313" key="6">
    <source>
        <dbReference type="EMBL" id="KAJ7775363.1"/>
    </source>
</evidence>
<dbReference type="PANTHER" id="PTHR12203">
    <property type="entry name" value="KDEL LYS-ASP-GLU-LEU CONTAINING - RELATED"/>
    <property type="match status" value="1"/>
</dbReference>
<dbReference type="GO" id="GO:0016740">
    <property type="term" value="F:transferase activity"/>
    <property type="evidence" value="ECO:0007669"/>
    <property type="project" value="UniProtKB-KW"/>
</dbReference>
<feature type="domain" description="Glycosyl transferase CAP10" evidence="5">
    <location>
        <begin position="216"/>
        <end position="455"/>
    </location>
</feature>
<name>A0AAD7K010_9AGAR</name>
<keyword evidence="4" id="KW-0732">Signal</keyword>
<comment type="caution">
    <text evidence="6">The sequence shown here is derived from an EMBL/GenBank/DDBJ whole genome shotgun (WGS) entry which is preliminary data.</text>
</comment>
<evidence type="ECO:0000256" key="4">
    <source>
        <dbReference type="SAM" id="SignalP"/>
    </source>
</evidence>
<evidence type="ECO:0000256" key="1">
    <source>
        <dbReference type="ARBA" id="ARBA00010118"/>
    </source>
</evidence>
<keyword evidence="7" id="KW-1185">Reference proteome</keyword>
<dbReference type="PANTHER" id="PTHR12203:SF35">
    <property type="entry name" value="PROTEIN O-GLUCOSYLTRANSFERASE 1"/>
    <property type="match status" value="1"/>
</dbReference>